<protein>
    <recommendedName>
        <fullName evidence="5">SAP domain-containing protein</fullName>
    </recommendedName>
</protein>
<feature type="region of interest" description="Disordered" evidence="1">
    <location>
        <begin position="144"/>
        <end position="225"/>
    </location>
</feature>
<keyword evidence="2" id="KW-0732">Signal</keyword>
<keyword evidence="4" id="KW-1185">Reference proteome</keyword>
<reference evidence="3 4" key="1">
    <citation type="submission" date="2024-05" db="EMBL/GenBank/DDBJ databases">
        <title>A draft genome resource for the thread blight pathogen Marasmius tenuissimus strain MS-2.</title>
        <authorList>
            <person name="Yulfo-Soto G.E."/>
            <person name="Baruah I.K."/>
            <person name="Amoako-Attah I."/>
            <person name="Bukari Y."/>
            <person name="Meinhardt L.W."/>
            <person name="Bailey B.A."/>
            <person name="Cohen S.P."/>
        </authorList>
    </citation>
    <scope>NUCLEOTIDE SEQUENCE [LARGE SCALE GENOMIC DNA]</scope>
    <source>
        <strain evidence="3 4">MS-2</strain>
    </source>
</reference>
<comment type="caution">
    <text evidence="3">The sequence shown here is derived from an EMBL/GenBank/DDBJ whole genome shotgun (WGS) entry which is preliminary data.</text>
</comment>
<evidence type="ECO:0000313" key="3">
    <source>
        <dbReference type="EMBL" id="KAL0056970.1"/>
    </source>
</evidence>
<gene>
    <name evidence="3" type="ORF">AAF712_016412</name>
</gene>
<evidence type="ECO:0008006" key="5">
    <source>
        <dbReference type="Google" id="ProtNLM"/>
    </source>
</evidence>
<feature type="compositionally biased region" description="Low complexity" evidence="1">
    <location>
        <begin position="71"/>
        <end position="83"/>
    </location>
</feature>
<feature type="signal peptide" evidence="2">
    <location>
        <begin position="1"/>
        <end position="21"/>
    </location>
</feature>
<dbReference type="EMBL" id="JBBXMP010000777">
    <property type="protein sequence ID" value="KAL0056970.1"/>
    <property type="molecule type" value="Genomic_DNA"/>
</dbReference>
<feature type="compositionally biased region" description="Polar residues" evidence="1">
    <location>
        <begin position="40"/>
        <end position="51"/>
    </location>
</feature>
<feature type="chain" id="PRO_5046499722" description="SAP domain-containing protein" evidence="2">
    <location>
        <begin position="22"/>
        <end position="327"/>
    </location>
</feature>
<dbReference type="Proteomes" id="UP001437256">
    <property type="component" value="Unassembled WGS sequence"/>
</dbReference>
<accession>A0ABR2Z5S0</accession>
<feature type="compositionally biased region" description="Basic and acidic residues" evidence="1">
    <location>
        <begin position="177"/>
        <end position="215"/>
    </location>
</feature>
<name>A0ABR2Z5S0_9AGAR</name>
<proteinExistence type="predicted"/>
<feature type="region of interest" description="Disordered" evidence="1">
    <location>
        <begin position="31"/>
        <end position="51"/>
    </location>
</feature>
<sequence>MPTFQLLSPARLLSLLTLTFSLDLSDDEAVHADSDDEDTTQSLISAPPTSAVTPASVPIIPNLIPTPTVSANPSSSSILSPASQTGTGLPNGPFRSTIPKTPIPSARYKNAYTRALEAENAVLREENTRMGAHCSMAHDKIKTLKQQAQENEKRGKKKRKLNVDSRCLTSSQALAQYEKENQEREAGEARKEASRDAREDQQRQRQEDRAHRDPNKPFTGSLGSKNKPDLQDIAWVLGLSIDGQKKDLIAHITAHFDTHPDLKTDLRFCSLFSRTARTADESLNPGNCYNSGINLHASTSMASNYAGRASTKPQMIVGSEFRIPFAR</sequence>
<organism evidence="3 4">
    <name type="scientific">Marasmius tenuissimus</name>
    <dbReference type="NCBI Taxonomy" id="585030"/>
    <lineage>
        <taxon>Eukaryota</taxon>
        <taxon>Fungi</taxon>
        <taxon>Dikarya</taxon>
        <taxon>Basidiomycota</taxon>
        <taxon>Agaricomycotina</taxon>
        <taxon>Agaricomycetes</taxon>
        <taxon>Agaricomycetidae</taxon>
        <taxon>Agaricales</taxon>
        <taxon>Marasmiineae</taxon>
        <taxon>Marasmiaceae</taxon>
        <taxon>Marasmius</taxon>
    </lineage>
</organism>
<evidence type="ECO:0000313" key="4">
    <source>
        <dbReference type="Proteomes" id="UP001437256"/>
    </source>
</evidence>
<evidence type="ECO:0000256" key="1">
    <source>
        <dbReference type="SAM" id="MobiDB-lite"/>
    </source>
</evidence>
<evidence type="ECO:0000256" key="2">
    <source>
        <dbReference type="SAM" id="SignalP"/>
    </source>
</evidence>
<feature type="region of interest" description="Disordered" evidence="1">
    <location>
        <begin position="71"/>
        <end position="102"/>
    </location>
</feature>